<evidence type="ECO:0008006" key="5">
    <source>
        <dbReference type="Google" id="ProtNLM"/>
    </source>
</evidence>
<dbReference type="RefSeq" id="WP_310536536.1">
    <property type="nucleotide sequence ID" value="NZ_BAAAOC010000092.1"/>
</dbReference>
<feature type="compositionally biased region" description="Basic and acidic residues" evidence="1">
    <location>
        <begin position="1"/>
        <end position="15"/>
    </location>
</feature>
<reference evidence="4" key="1">
    <citation type="submission" date="2023-07" db="EMBL/GenBank/DDBJ databases">
        <title>Description of three actinobacteria isolated from air of manufacturing shop in a pharmaceutical factory.</title>
        <authorList>
            <person name="Zhang D.-F."/>
        </authorList>
    </citation>
    <scope>NUCLEOTIDE SEQUENCE [LARGE SCALE GENOMIC DNA]</scope>
    <source>
        <strain evidence="4">CCTCC AB 207010</strain>
    </source>
</reference>
<organism evidence="3 4">
    <name type="scientific">Nesterenkonia flava</name>
    <dbReference type="NCBI Taxonomy" id="469799"/>
    <lineage>
        <taxon>Bacteria</taxon>
        <taxon>Bacillati</taxon>
        <taxon>Actinomycetota</taxon>
        <taxon>Actinomycetes</taxon>
        <taxon>Micrococcales</taxon>
        <taxon>Micrococcaceae</taxon>
        <taxon>Nesterenkonia</taxon>
    </lineage>
</organism>
<keyword evidence="2" id="KW-0472">Membrane</keyword>
<protein>
    <recommendedName>
        <fullName evidence="5">DUF4064 domain-containing protein</fullName>
    </recommendedName>
</protein>
<gene>
    <name evidence="3" type="ORF">RH857_03210</name>
</gene>
<feature type="transmembrane region" description="Helical" evidence="2">
    <location>
        <begin position="242"/>
        <end position="267"/>
    </location>
</feature>
<feature type="region of interest" description="Disordered" evidence="1">
    <location>
        <begin position="1"/>
        <end position="110"/>
    </location>
</feature>
<evidence type="ECO:0000313" key="4">
    <source>
        <dbReference type="Proteomes" id="UP001260872"/>
    </source>
</evidence>
<evidence type="ECO:0000313" key="3">
    <source>
        <dbReference type="EMBL" id="MDR5711149.1"/>
    </source>
</evidence>
<keyword evidence="2" id="KW-0812">Transmembrane</keyword>
<feature type="transmembrane region" description="Helical" evidence="2">
    <location>
        <begin position="116"/>
        <end position="136"/>
    </location>
</feature>
<keyword evidence="2" id="KW-1133">Transmembrane helix</keyword>
<keyword evidence="4" id="KW-1185">Reference proteome</keyword>
<sequence length="284" mass="31026">MSTSQHDDERPEPRYGRYAPNTGQEQSSEGQGGFASPYGSPEDKPREKSAPQSPYGRNPYGDNPYSAPENSPYGTPTWGHPEQQRSSGKSEAWQDNPAQQQLPAGPVAPPKRPGTLLTALFLMLGAAILSLAWGIYSLMTLPVMDPSDVMGSTQAEIFESQMTAQAANDPQLQDLSTQELMEFMMLTLGIMALVWSLVLLAVYITMAFVGTMTGQVGRILATIWLSLSLGMLLLGFNGASYGIIAAVIIASLVALVMLWMPATNAYVQERRAYKERRRAALYQR</sequence>
<proteinExistence type="predicted"/>
<feature type="transmembrane region" description="Helical" evidence="2">
    <location>
        <begin position="183"/>
        <end position="204"/>
    </location>
</feature>
<evidence type="ECO:0000256" key="1">
    <source>
        <dbReference type="SAM" id="MobiDB-lite"/>
    </source>
</evidence>
<comment type="caution">
    <text evidence="3">The sequence shown here is derived from an EMBL/GenBank/DDBJ whole genome shotgun (WGS) entry which is preliminary data.</text>
</comment>
<dbReference type="Proteomes" id="UP001260872">
    <property type="component" value="Unassembled WGS sequence"/>
</dbReference>
<evidence type="ECO:0000256" key="2">
    <source>
        <dbReference type="SAM" id="Phobius"/>
    </source>
</evidence>
<name>A0ABU1FR78_9MICC</name>
<accession>A0ABU1FR78</accession>
<dbReference type="EMBL" id="JAVKGT010000006">
    <property type="protein sequence ID" value="MDR5711149.1"/>
    <property type="molecule type" value="Genomic_DNA"/>
</dbReference>
<feature type="transmembrane region" description="Helical" evidence="2">
    <location>
        <begin position="216"/>
        <end position="236"/>
    </location>
</feature>